<feature type="domain" description="Acetyl-CoA hydrolase/transferase C-terminal" evidence="1">
    <location>
        <begin position="441"/>
        <end position="604"/>
    </location>
</feature>
<dbReference type="Gene3D" id="3.40.1080.10">
    <property type="entry name" value="Glutaconate Coenzyme A-transferase"/>
    <property type="match status" value="1"/>
</dbReference>
<dbReference type="STRING" id="1121391.SAMN02745206_00303"/>
<sequence>MSRNHPAVFRDPDACTDYILSKVGKNIVLGLALGLGKPNHLANAIFNRARRDPSLRLKIITAITPEVPGWSSDLERRFLQPILERVFGGYPPLEYALAVRRNNVPENIQVCEFFFRPGAFMNHEHAQLNYISTNYTHAVRDLMDNGINVAAQLVSAERRPDGRESYSYSCNPEVALDLVPAMRRAEREGRPVAIAAQVNRNLPYMYGDSEVDPCEFDAVLDHPDYEFPLFAPPKESVSTQDYMIGLLVSSLVRDGGTLQIGIGSLGDAIAYGLIARHEHNERYQELLRRAGILDRFGQSVQRYGGTEPFREGLYGCTEMFVDGYVHLMRHGIVKRKVYDHPVIQRLVNEGRLKEEITAAVLDELLGAGAISAKLTEEDATLLGRFGILSPEWRWEEGELTNGTLRIPADLNDAKARRELEAHCLGERLQNGVAVHGGFFIGPRSFYQALRDMAPEERRLINMTAVTYMNHLYGDEELKALQRRHARFVNTGLMVTLGGAIVSDGLEDGRVISGVGGQYNFVSQAHALPGGRCIIMIRSTRGSGRHTTSNVVFNYGNITIPRHLRDIVVTEYGIADIRGKTDREVAEALVRIADSRFQDELVRQAKAARKLPADYQIPDAYRQNVPERLEAELEPFRKQGLFGPFPFGTDLTDQELILAKALRHLKDATNGNKGKLLQLKPLLASLAPPAEAKPYLERLGLEAPKDAKEKILQRLVTHALAATGAV</sequence>
<name>A0A1M4TK03_9BACT</name>
<dbReference type="Proteomes" id="UP000184076">
    <property type="component" value="Unassembled WGS sequence"/>
</dbReference>
<dbReference type="PANTHER" id="PTHR21432:SF20">
    <property type="entry name" value="ACETYL-COA HYDROLASE"/>
    <property type="match status" value="1"/>
</dbReference>
<organism evidence="2 3">
    <name type="scientific">Desulfacinum infernum DSM 9756</name>
    <dbReference type="NCBI Taxonomy" id="1121391"/>
    <lineage>
        <taxon>Bacteria</taxon>
        <taxon>Pseudomonadati</taxon>
        <taxon>Thermodesulfobacteriota</taxon>
        <taxon>Syntrophobacteria</taxon>
        <taxon>Syntrophobacterales</taxon>
        <taxon>Syntrophobacteraceae</taxon>
        <taxon>Desulfacinum</taxon>
    </lineage>
</organism>
<accession>A0A1M4TK03</accession>
<keyword evidence="2" id="KW-0808">Transferase</keyword>
<dbReference type="Gene3D" id="3.30.750.70">
    <property type="entry name" value="4-hydroxybutyrate coenzyme like domains"/>
    <property type="match status" value="1"/>
</dbReference>
<dbReference type="GO" id="GO:0006083">
    <property type="term" value="P:acetate metabolic process"/>
    <property type="evidence" value="ECO:0007669"/>
    <property type="project" value="InterPro"/>
</dbReference>
<dbReference type="RefSeq" id="WP_073036285.1">
    <property type="nucleotide sequence ID" value="NZ_FQVB01000004.1"/>
</dbReference>
<dbReference type="InterPro" id="IPR026888">
    <property type="entry name" value="AcetylCoA_hyd_C"/>
</dbReference>
<dbReference type="GO" id="GO:0008775">
    <property type="term" value="F:acetate CoA-transferase activity"/>
    <property type="evidence" value="ECO:0007669"/>
    <property type="project" value="InterPro"/>
</dbReference>
<dbReference type="Pfam" id="PF13336">
    <property type="entry name" value="AcetylCoA_hyd_C"/>
    <property type="match status" value="1"/>
</dbReference>
<proteinExistence type="predicted"/>
<keyword evidence="2" id="KW-0378">Hydrolase</keyword>
<gene>
    <name evidence="2" type="ORF">SAMN02745206_00303</name>
</gene>
<evidence type="ECO:0000259" key="1">
    <source>
        <dbReference type="Pfam" id="PF13336"/>
    </source>
</evidence>
<evidence type="ECO:0000313" key="3">
    <source>
        <dbReference type="Proteomes" id="UP000184076"/>
    </source>
</evidence>
<dbReference type="InterPro" id="IPR046433">
    <property type="entry name" value="ActCoA_hydro"/>
</dbReference>
<dbReference type="SUPFAM" id="SSF100950">
    <property type="entry name" value="NagB/RpiA/CoA transferase-like"/>
    <property type="match status" value="1"/>
</dbReference>
<dbReference type="PANTHER" id="PTHR21432">
    <property type="entry name" value="ACETYL-COA HYDROLASE-RELATED"/>
    <property type="match status" value="1"/>
</dbReference>
<evidence type="ECO:0000313" key="2">
    <source>
        <dbReference type="EMBL" id="SHE44801.1"/>
    </source>
</evidence>
<dbReference type="OrthoDB" id="9801795at2"/>
<dbReference type="InterPro" id="IPR037171">
    <property type="entry name" value="NagB/RpiA_transferase-like"/>
</dbReference>
<reference evidence="3" key="1">
    <citation type="submission" date="2016-11" db="EMBL/GenBank/DDBJ databases">
        <authorList>
            <person name="Varghese N."/>
            <person name="Submissions S."/>
        </authorList>
    </citation>
    <scope>NUCLEOTIDE SEQUENCE [LARGE SCALE GENOMIC DNA]</scope>
    <source>
        <strain evidence="3">DSM 9756</strain>
    </source>
</reference>
<protein>
    <submittedName>
        <fullName evidence="2">Acetyl-CoA hydrolase/transferase C-terminal domain-containing protein</fullName>
    </submittedName>
</protein>
<dbReference type="GO" id="GO:0016787">
    <property type="term" value="F:hydrolase activity"/>
    <property type="evidence" value="ECO:0007669"/>
    <property type="project" value="UniProtKB-KW"/>
</dbReference>
<dbReference type="AlphaFoldDB" id="A0A1M4TK03"/>
<keyword evidence="3" id="KW-1185">Reference proteome</keyword>
<dbReference type="Gene3D" id="3.40.1080.20">
    <property type="entry name" value="Acetyl-CoA hydrolase/transferase C-terminal domain"/>
    <property type="match status" value="1"/>
</dbReference>
<dbReference type="EMBL" id="FQVB01000004">
    <property type="protein sequence ID" value="SHE44801.1"/>
    <property type="molecule type" value="Genomic_DNA"/>
</dbReference>
<dbReference type="InterPro" id="IPR038460">
    <property type="entry name" value="AcetylCoA_hyd_C_sf"/>
</dbReference>